<sequence length="272" mass="30189">MADSQAIGTVSSTTTAHEQITNTSGADLEKETAQAQTEDQILVQTCAAMVNNPHESASQISGFTASPITPPLGTGVPGQNKCIVDYNHQPYSMTWSGSPHEYPDLERFPHLENVEVSLINQNPTIAAIWRDSELLDYGTHASVRIAESDLFPILKFAHHDKLSIHLIAHEFDVLAALKKKGLSVVDFDPQPIMDSGTFCGYRMEKLFRVELDEFRSRIDDIKYELDRFHSASFSHGDFSPSNVMKDKNGHIVLTDASCWEVRCLHFSRAGAV</sequence>
<dbReference type="eggNOG" id="ENOG502T319">
    <property type="taxonomic scope" value="Eukaryota"/>
</dbReference>
<gene>
    <name evidence="2" type="ORF">GLAREA_03876</name>
</gene>
<keyword evidence="2" id="KW-0808">Transferase</keyword>
<reference evidence="2 3" key="1">
    <citation type="journal article" date="2013" name="BMC Genomics">
        <title>Genomics-driven discovery of the pneumocandin biosynthetic gene cluster in the fungus Glarea lozoyensis.</title>
        <authorList>
            <person name="Chen L."/>
            <person name="Yue Q."/>
            <person name="Zhang X."/>
            <person name="Xiang M."/>
            <person name="Wang C."/>
            <person name="Li S."/>
            <person name="Che Y."/>
            <person name="Ortiz-Lopez F.J."/>
            <person name="Bills G.F."/>
            <person name="Liu X."/>
            <person name="An Z."/>
        </authorList>
    </citation>
    <scope>NUCLEOTIDE SEQUENCE [LARGE SCALE GENOMIC DNA]</scope>
    <source>
        <strain evidence="3">ATCC 20868 / MF5171</strain>
    </source>
</reference>
<dbReference type="OrthoDB" id="4062651at2759"/>
<dbReference type="OMA" id="HEYPDLE"/>
<evidence type="ECO:0000256" key="1">
    <source>
        <dbReference type="SAM" id="MobiDB-lite"/>
    </source>
</evidence>
<dbReference type="GeneID" id="19462931"/>
<keyword evidence="3" id="KW-1185">Reference proteome</keyword>
<evidence type="ECO:0000313" key="2">
    <source>
        <dbReference type="EMBL" id="EPE30909.1"/>
    </source>
</evidence>
<organism evidence="2 3">
    <name type="scientific">Glarea lozoyensis (strain ATCC 20868 / MF5171)</name>
    <dbReference type="NCBI Taxonomy" id="1116229"/>
    <lineage>
        <taxon>Eukaryota</taxon>
        <taxon>Fungi</taxon>
        <taxon>Dikarya</taxon>
        <taxon>Ascomycota</taxon>
        <taxon>Pezizomycotina</taxon>
        <taxon>Leotiomycetes</taxon>
        <taxon>Helotiales</taxon>
        <taxon>Helotiaceae</taxon>
        <taxon>Glarea</taxon>
    </lineage>
</organism>
<dbReference type="HOGENOM" id="CLU_1023267_0_0_1"/>
<accession>S3D179</accession>
<proteinExistence type="predicted"/>
<feature type="region of interest" description="Disordered" evidence="1">
    <location>
        <begin position="1"/>
        <end position="27"/>
    </location>
</feature>
<evidence type="ECO:0000313" key="3">
    <source>
        <dbReference type="Proteomes" id="UP000016922"/>
    </source>
</evidence>
<dbReference type="GO" id="GO:0016301">
    <property type="term" value="F:kinase activity"/>
    <property type="evidence" value="ECO:0007669"/>
    <property type="project" value="UniProtKB-KW"/>
</dbReference>
<dbReference type="KEGG" id="glz:GLAREA_03876"/>
<dbReference type="EMBL" id="KE145363">
    <property type="protein sequence ID" value="EPE30909.1"/>
    <property type="molecule type" value="Genomic_DNA"/>
</dbReference>
<name>S3D179_GLAL2</name>
<protein>
    <submittedName>
        <fullName evidence="2">Protein kinase-like (PK-like)</fullName>
    </submittedName>
</protein>
<dbReference type="AlphaFoldDB" id="S3D179"/>
<keyword evidence="2" id="KW-0418">Kinase</keyword>
<feature type="compositionally biased region" description="Polar residues" evidence="1">
    <location>
        <begin position="1"/>
        <end position="25"/>
    </location>
</feature>
<dbReference type="SUPFAM" id="SSF56112">
    <property type="entry name" value="Protein kinase-like (PK-like)"/>
    <property type="match status" value="1"/>
</dbReference>
<dbReference type="RefSeq" id="XP_008082320.1">
    <property type="nucleotide sequence ID" value="XM_008084129.1"/>
</dbReference>
<dbReference type="InterPro" id="IPR011009">
    <property type="entry name" value="Kinase-like_dom_sf"/>
</dbReference>
<dbReference type="Proteomes" id="UP000016922">
    <property type="component" value="Unassembled WGS sequence"/>
</dbReference>